<comment type="caution">
    <text evidence="2">The sequence shown here is derived from an EMBL/GenBank/DDBJ whole genome shotgun (WGS) entry which is preliminary data.</text>
</comment>
<keyword evidence="3" id="KW-1185">Reference proteome</keyword>
<evidence type="ECO:0000259" key="1">
    <source>
        <dbReference type="PROSITE" id="PS51658"/>
    </source>
</evidence>
<proteinExistence type="predicted"/>
<dbReference type="InterPro" id="IPR003729">
    <property type="entry name" value="Bi_nuclease_dom"/>
</dbReference>
<organism evidence="2 3">
    <name type="scientific">Hufsiella arboris</name>
    <dbReference type="NCBI Taxonomy" id="2695275"/>
    <lineage>
        <taxon>Bacteria</taxon>
        <taxon>Pseudomonadati</taxon>
        <taxon>Bacteroidota</taxon>
        <taxon>Sphingobacteriia</taxon>
        <taxon>Sphingobacteriales</taxon>
        <taxon>Sphingobacteriaceae</taxon>
        <taxon>Hufsiella</taxon>
    </lineage>
</organism>
<evidence type="ECO:0000313" key="2">
    <source>
        <dbReference type="EMBL" id="MXV50530.1"/>
    </source>
</evidence>
<dbReference type="Proteomes" id="UP000466586">
    <property type="component" value="Unassembled WGS sequence"/>
</dbReference>
<dbReference type="EMBL" id="WVHT01000002">
    <property type="protein sequence ID" value="MXV50530.1"/>
    <property type="molecule type" value="Genomic_DNA"/>
</dbReference>
<dbReference type="PROSITE" id="PS51658">
    <property type="entry name" value="BFN"/>
    <property type="match status" value="1"/>
</dbReference>
<gene>
    <name evidence="2" type="ORF">GS399_06055</name>
</gene>
<accession>A0A7K1Y7X6</accession>
<dbReference type="InterPro" id="IPR036104">
    <property type="entry name" value="BFN_sf"/>
</dbReference>
<sequence>MKKIKLDIVGLSYSQTQSGAYALVLGEVNGRRRLPIIIGGFEAQAIAIEIEKMTPSRPLTHDLFKSFAQIYHINLVEIIIYNLVDGIFYAKLVCNDGKKNTEIDARTSDAIALAVRFECPIYTYEFILASAGIVIEGNDFVFLENIDTQSAETAETPAPGASNYSALSEDELKDKLKQALHDEAYERAAKIRDELSRRKSS</sequence>
<evidence type="ECO:0000313" key="3">
    <source>
        <dbReference type="Proteomes" id="UP000466586"/>
    </source>
</evidence>
<dbReference type="PANTHER" id="PTHR15160:SF1">
    <property type="entry name" value="VON HIPPEL-LINDAU DISEASE TUMOR SUPPRESSOR"/>
    <property type="match status" value="1"/>
</dbReference>
<dbReference type="Pfam" id="PF02577">
    <property type="entry name" value="BFN_dom"/>
    <property type="match status" value="1"/>
</dbReference>
<dbReference type="Pfam" id="PF02151">
    <property type="entry name" value="UVR"/>
    <property type="match status" value="1"/>
</dbReference>
<dbReference type="RefSeq" id="WP_160843696.1">
    <property type="nucleotide sequence ID" value="NZ_WVHT01000002.1"/>
</dbReference>
<dbReference type="PANTHER" id="PTHR15160">
    <property type="entry name" value="VON HIPPEL-LINDAU PROTEIN"/>
    <property type="match status" value="1"/>
</dbReference>
<reference evidence="2 3" key="1">
    <citation type="submission" date="2019-11" db="EMBL/GenBank/DDBJ databases">
        <title>Pedobacter sp. HMF7647 Genome sequencing and assembly.</title>
        <authorList>
            <person name="Kang H."/>
            <person name="Kim H."/>
            <person name="Joh K."/>
        </authorList>
    </citation>
    <scope>NUCLEOTIDE SEQUENCE [LARGE SCALE GENOMIC DNA]</scope>
    <source>
        <strain evidence="2 3">HMF7647</strain>
    </source>
</reference>
<dbReference type="GO" id="GO:0004518">
    <property type="term" value="F:nuclease activity"/>
    <property type="evidence" value="ECO:0007669"/>
    <property type="project" value="InterPro"/>
</dbReference>
<dbReference type="Gene3D" id="3.10.690.10">
    <property type="entry name" value="Bifunctional nuclease domain"/>
    <property type="match status" value="1"/>
</dbReference>
<feature type="domain" description="BFN" evidence="1">
    <location>
        <begin position="3"/>
        <end position="135"/>
    </location>
</feature>
<dbReference type="SUPFAM" id="SSF103256">
    <property type="entry name" value="Hypothetical protein TM0160"/>
    <property type="match status" value="1"/>
</dbReference>
<dbReference type="InterPro" id="IPR001943">
    <property type="entry name" value="UVR_dom"/>
</dbReference>
<protein>
    <recommendedName>
        <fullName evidence="1">BFN domain-containing protein</fullName>
    </recommendedName>
</protein>
<name>A0A7K1Y7X6_9SPHI</name>
<dbReference type="AlphaFoldDB" id="A0A7K1Y7X6"/>